<dbReference type="PANTHER" id="PTHR30265">
    <property type="entry name" value="RHO-INTERACTING TRANSCRIPTION TERMINATION FACTOR NUSG"/>
    <property type="match status" value="1"/>
</dbReference>
<dbReference type="Gene3D" id="3.30.70.940">
    <property type="entry name" value="NusG, N-terminal domain"/>
    <property type="match status" value="1"/>
</dbReference>
<dbReference type="InterPro" id="IPR014722">
    <property type="entry name" value="Rib_uL2_dom2"/>
</dbReference>
<name>A0A1F6NFG0_9BACT</name>
<dbReference type="STRING" id="1798697.A2373_03815"/>
<dbReference type="InterPro" id="IPR008991">
    <property type="entry name" value="Translation_prot_SH3-like_sf"/>
</dbReference>
<evidence type="ECO:0000259" key="9">
    <source>
        <dbReference type="SMART" id="SM00739"/>
    </source>
</evidence>
<dbReference type="GO" id="GO:0005829">
    <property type="term" value="C:cytosol"/>
    <property type="evidence" value="ECO:0007669"/>
    <property type="project" value="UniProtKB-ARBA"/>
</dbReference>
<keyword evidence="4 5" id="KW-0804">Transcription</keyword>
<dbReference type="InterPro" id="IPR036735">
    <property type="entry name" value="NGN_dom_sf"/>
</dbReference>
<dbReference type="GO" id="GO:0032784">
    <property type="term" value="P:regulation of DNA-templated transcription elongation"/>
    <property type="evidence" value="ECO:0007669"/>
    <property type="project" value="InterPro"/>
</dbReference>
<dbReference type="SMART" id="SM00738">
    <property type="entry name" value="NGN"/>
    <property type="match status" value="1"/>
</dbReference>
<evidence type="ECO:0000313" key="10">
    <source>
        <dbReference type="EMBL" id="OGH82595.1"/>
    </source>
</evidence>
<keyword evidence="2 5" id="KW-0889">Transcription antitermination</keyword>
<dbReference type="NCBIfam" id="TIGR00922">
    <property type="entry name" value="nusG"/>
    <property type="match status" value="1"/>
</dbReference>
<evidence type="ECO:0000256" key="1">
    <source>
        <dbReference type="ARBA" id="ARBA00022472"/>
    </source>
</evidence>
<evidence type="ECO:0000259" key="8">
    <source>
        <dbReference type="SMART" id="SM00738"/>
    </source>
</evidence>
<comment type="function">
    <text evidence="5 7">Participates in transcription elongation, termination and antitermination.</text>
</comment>
<dbReference type="FunFam" id="3.30.70.940:FF:000002">
    <property type="entry name" value="Transcription termination/antitermination protein NusG"/>
    <property type="match status" value="1"/>
</dbReference>
<sequence>MAKQTLDLGRRWYVLHTYSGYEENVKRNLEQRIASFDMQDKIFSVMVPKEKKIKIKNGKRQVIEEKVFPGYVLVEMVVTDDSWYVVRNTPNVTGFIGSGTTPVPIDPKEMSKLQGRMNVNEPTHKIDVAVDDTVKITDGPFKNFEGKVSAVDEARGKIKVLVSMFGRETPVELDALQVKKV</sequence>
<comment type="caution">
    <text evidence="10">The sequence shown here is derived from an EMBL/GenBank/DDBJ whole genome shotgun (WGS) entry which is preliminary data.</text>
</comment>
<dbReference type="PANTHER" id="PTHR30265:SF2">
    <property type="entry name" value="TRANSCRIPTION TERMINATION_ANTITERMINATION PROTEIN NUSG"/>
    <property type="match status" value="1"/>
</dbReference>
<keyword evidence="3 5" id="KW-0805">Transcription regulation</keyword>
<evidence type="ECO:0000256" key="4">
    <source>
        <dbReference type="ARBA" id="ARBA00023163"/>
    </source>
</evidence>
<feature type="domain" description="KOW" evidence="9">
    <location>
        <begin position="127"/>
        <end position="154"/>
    </location>
</feature>
<dbReference type="GO" id="GO:0031564">
    <property type="term" value="P:transcription antitermination"/>
    <property type="evidence" value="ECO:0007669"/>
    <property type="project" value="UniProtKB-UniRule"/>
</dbReference>
<comment type="similarity">
    <text evidence="5 7">Belongs to the NusG family.</text>
</comment>
<dbReference type="SUPFAM" id="SSF50104">
    <property type="entry name" value="Translation proteins SH3-like domain"/>
    <property type="match status" value="1"/>
</dbReference>
<organism evidence="10 11">
    <name type="scientific">Candidatus Magasanikbacteria bacterium RIFOXYB1_FULL_40_15</name>
    <dbReference type="NCBI Taxonomy" id="1798697"/>
    <lineage>
        <taxon>Bacteria</taxon>
        <taxon>Candidatus Magasanikiibacteriota</taxon>
    </lineage>
</organism>
<keyword evidence="1 5" id="KW-0806">Transcription termination</keyword>
<gene>
    <name evidence="5" type="primary">nusG</name>
    <name evidence="10" type="ORF">A2373_03815</name>
</gene>
<dbReference type="GO" id="GO:0006353">
    <property type="term" value="P:DNA-templated transcription termination"/>
    <property type="evidence" value="ECO:0007669"/>
    <property type="project" value="UniProtKB-UniRule"/>
</dbReference>
<dbReference type="Proteomes" id="UP000176300">
    <property type="component" value="Unassembled WGS sequence"/>
</dbReference>
<dbReference type="InterPro" id="IPR043425">
    <property type="entry name" value="NusG-like"/>
</dbReference>
<evidence type="ECO:0000313" key="11">
    <source>
        <dbReference type="Proteomes" id="UP000176300"/>
    </source>
</evidence>
<evidence type="ECO:0000256" key="7">
    <source>
        <dbReference type="RuleBase" id="RU000538"/>
    </source>
</evidence>
<dbReference type="CDD" id="cd06091">
    <property type="entry name" value="KOW_NusG"/>
    <property type="match status" value="1"/>
</dbReference>
<dbReference type="FunFam" id="2.30.30.30:FF:000002">
    <property type="entry name" value="Transcription termination/antitermination factor NusG"/>
    <property type="match status" value="1"/>
</dbReference>
<dbReference type="InterPro" id="IPR005824">
    <property type="entry name" value="KOW"/>
</dbReference>
<feature type="domain" description="NusG-like N-terminal" evidence="8">
    <location>
        <begin position="9"/>
        <end position="117"/>
    </location>
</feature>
<evidence type="ECO:0000256" key="5">
    <source>
        <dbReference type="HAMAP-Rule" id="MF_00948"/>
    </source>
</evidence>
<protein>
    <recommendedName>
        <fullName evidence="5 6">Transcription termination/antitermination protein NusG</fullName>
    </recommendedName>
</protein>
<dbReference type="AlphaFoldDB" id="A0A1F6NFG0"/>
<proteinExistence type="inferred from homology"/>
<evidence type="ECO:0000256" key="2">
    <source>
        <dbReference type="ARBA" id="ARBA00022814"/>
    </source>
</evidence>
<dbReference type="PRINTS" id="PR00338">
    <property type="entry name" value="NUSGTNSCPFCT"/>
</dbReference>
<accession>A0A1F6NFG0</accession>
<dbReference type="InterPro" id="IPR006645">
    <property type="entry name" value="NGN-like_dom"/>
</dbReference>
<evidence type="ECO:0000256" key="3">
    <source>
        <dbReference type="ARBA" id="ARBA00023015"/>
    </source>
</evidence>
<dbReference type="InterPro" id="IPR047050">
    <property type="entry name" value="NGN"/>
</dbReference>
<dbReference type="EMBL" id="MFQS01000037">
    <property type="protein sequence ID" value="OGH82595.1"/>
    <property type="molecule type" value="Genomic_DNA"/>
</dbReference>
<dbReference type="GO" id="GO:0006354">
    <property type="term" value="P:DNA-templated transcription elongation"/>
    <property type="evidence" value="ECO:0007669"/>
    <property type="project" value="UniProtKB-UniRule"/>
</dbReference>
<dbReference type="Gene3D" id="2.30.30.30">
    <property type="match status" value="1"/>
</dbReference>
<dbReference type="Pfam" id="PF02357">
    <property type="entry name" value="NusG"/>
    <property type="match status" value="1"/>
</dbReference>
<dbReference type="InterPro" id="IPR015869">
    <property type="entry name" value="Transcrpt_antiterm_NusG_bac_CS"/>
</dbReference>
<dbReference type="HAMAP" id="MF_00948">
    <property type="entry name" value="NusG"/>
    <property type="match status" value="1"/>
</dbReference>
<dbReference type="CDD" id="cd09891">
    <property type="entry name" value="NGN_Bact_1"/>
    <property type="match status" value="1"/>
</dbReference>
<evidence type="ECO:0000256" key="6">
    <source>
        <dbReference type="NCBIfam" id="TIGR00922"/>
    </source>
</evidence>
<dbReference type="InterPro" id="IPR001062">
    <property type="entry name" value="Transcrpt_antiterm_NusG"/>
</dbReference>
<reference evidence="10 11" key="1">
    <citation type="journal article" date="2016" name="Nat. Commun.">
        <title>Thousands of microbial genomes shed light on interconnected biogeochemical processes in an aquifer system.</title>
        <authorList>
            <person name="Anantharaman K."/>
            <person name="Brown C.T."/>
            <person name="Hug L.A."/>
            <person name="Sharon I."/>
            <person name="Castelle C.J."/>
            <person name="Probst A.J."/>
            <person name="Thomas B.C."/>
            <person name="Singh A."/>
            <person name="Wilkins M.J."/>
            <person name="Karaoz U."/>
            <person name="Brodie E.L."/>
            <person name="Williams K.H."/>
            <person name="Hubbard S.S."/>
            <person name="Banfield J.F."/>
        </authorList>
    </citation>
    <scope>NUCLEOTIDE SEQUENCE [LARGE SCALE GENOMIC DNA]</scope>
</reference>
<dbReference type="PROSITE" id="PS01014">
    <property type="entry name" value="NUSG"/>
    <property type="match status" value="1"/>
</dbReference>
<dbReference type="SUPFAM" id="SSF82679">
    <property type="entry name" value="N-utilization substance G protein NusG, N-terminal domain"/>
    <property type="match status" value="1"/>
</dbReference>
<dbReference type="SMART" id="SM00739">
    <property type="entry name" value="KOW"/>
    <property type="match status" value="1"/>
</dbReference>
<dbReference type="Pfam" id="PF00467">
    <property type="entry name" value="KOW"/>
    <property type="match status" value="1"/>
</dbReference>